<reference evidence="4" key="1">
    <citation type="submission" date="2017-09" db="EMBL/GenBank/DDBJ databases">
        <title>Depth-based differentiation of microbial function through sediment-hosted aquifers and enrichment of novel symbionts in the deep terrestrial subsurface.</title>
        <authorList>
            <person name="Probst A.J."/>
            <person name="Ladd B."/>
            <person name="Jarett J.K."/>
            <person name="Geller-Mcgrath D.E."/>
            <person name="Sieber C.M.K."/>
            <person name="Emerson J.B."/>
            <person name="Anantharaman K."/>
            <person name="Thomas B.C."/>
            <person name="Malmstrom R."/>
            <person name="Stieglmeier M."/>
            <person name="Klingl A."/>
            <person name="Woyke T."/>
            <person name="Ryan C.M."/>
            <person name="Banfield J.F."/>
        </authorList>
    </citation>
    <scope>NUCLEOTIDE SEQUENCE [LARGE SCALE GENOMIC DNA]</scope>
</reference>
<keyword evidence="2" id="KW-0472">Membrane</keyword>
<gene>
    <name evidence="3" type="ORF">COX80_05460</name>
</gene>
<protein>
    <submittedName>
        <fullName evidence="3">Uncharacterized protein</fullName>
    </submittedName>
</protein>
<name>A0A2M7V839_9BACT</name>
<sequence>MDKEKIKKEEEKEIQSTKVEENNQEDVPEYVGPKFYGTKHPRQEKEEEAHINRGTLQELVEKNIKWSQVIYNQNKKIKRRLTMIVIGNYLRLFIIIAPILIGFLYWPEILAKFQEYFGQYLGTNGFDVSQIKDLLNSTK</sequence>
<dbReference type="AlphaFoldDB" id="A0A2M7V839"/>
<feature type="compositionally biased region" description="Basic and acidic residues" evidence="1">
    <location>
        <begin position="1"/>
        <end position="21"/>
    </location>
</feature>
<comment type="caution">
    <text evidence="3">The sequence shown here is derived from an EMBL/GenBank/DDBJ whole genome shotgun (WGS) entry which is preliminary data.</text>
</comment>
<evidence type="ECO:0000313" key="4">
    <source>
        <dbReference type="Proteomes" id="UP000231453"/>
    </source>
</evidence>
<accession>A0A2M7V839</accession>
<evidence type="ECO:0000256" key="1">
    <source>
        <dbReference type="SAM" id="MobiDB-lite"/>
    </source>
</evidence>
<keyword evidence="2" id="KW-0812">Transmembrane</keyword>
<feature type="transmembrane region" description="Helical" evidence="2">
    <location>
        <begin position="81"/>
        <end position="106"/>
    </location>
</feature>
<proteinExistence type="predicted"/>
<evidence type="ECO:0000256" key="2">
    <source>
        <dbReference type="SAM" id="Phobius"/>
    </source>
</evidence>
<keyword evidence="2" id="KW-1133">Transmembrane helix</keyword>
<feature type="region of interest" description="Disordered" evidence="1">
    <location>
        <begin position="1"/>
        <end position="48"/>
    </location>
</feature>
<evidence type="ECO:0000313" key="3">
    <source>
        <dbReference type="EMBL" id="PIZ94928.1"/>
    </source>
</evidence>
<organism evidence="3 4">
    <name type="scientific">Candidatus Magasanikbacteria bacterium CG_4_10_14_0_2_um_filter_33_14</name>
    <dbReference type="NCBI Taxonomy" id="1974636"/>
    <lineage>
        <taxon>Bacteria</taxon>
        <taxon>Candidatus Magasanikiibacteriota</taxon>
    </lineage>
</organism>
<dbReference type="EMBL" id="PFPL01000070">
    <property type="protein sequence ID" value="PIZ94928.1"/>
    <property type="molecule type" value="Genomic_DNA"/>
</dbReference>
<dbReference type="Proteomes" id="UP000231453">
    <property type="component" value="Unassembled WGS sequence"/>
</dbReference>